<organism evidence="2 3">
    <name type="scientific">Kibdelosporangium phytohabitans</name>
    <dbReference type="NCBI Taxonomy" id="860235"/>
    <lineage>
        <taxon>Bacteria</taxon>
        <taxon>Bacillati</taxon>
        <taxon>Actinomycetota</taxon>
        <taxon>Actinomycetes</taxon>
        <taxon>Pseudonocardiales</taxon>
        <taxon>Pseudonocardiaceae</taxon>
        <taxon>Kibdelosporangium</taxon>
    </lineage>
</organism>
<evidence type="ECO:0000256" key="1">
    <source>
        <dbReference type="SAM" id="SignalP"/>
    </source>
</evidence>
<sequence length="209" mass="22485">MITTMLALAVALSMQTPTATAADEVPAGRVTVHVVTANGSGCPAGSTEVHVADDNSEFTFTHREGYVAKVGPGADPTDIRKNCQLSLDVRVPSGFTFGIVRAEYSGRISLAAGAQAWQGADYYFQGQTPTARRIHPFTGPQRGDWATADVTDPGSVVYAPCNDHRYFNVNTALRVSAGTSNPQTTASWISMDSPDRNPNGRFRFIWKRC</sequence>
<dbReference type="STRING" id="860235.AOZ06_19660"/>
<evidence type="ECO:0000313" key="3">
    <source>
        <dbReference type="Proteomes" id="UP000063699"/>
    </source>
</evidence>
<accession>A0A0N9I2X1</accession>
<reference evidence="2 3" key="1">
    <citation type="submission" date="2015-07" db="EMBL/GenBank/DDBJ databases">
        <title>Genome sequencing of Kibdelosporangium phytohabitans.</title>
        <authorList>
            <person name="Qin S."/>
            <person name="Xing K."/>
        </authorList>
    </citation>
    <scope>NUCLEOTIDE SEQUENCE [LARGE SCALE GENOMIC DNA]</scope>
    <source>
        <strain evidence="2 3">KLBMP1111</strain>
    </source>
</reference>
<evidence type="ECO:0000313" key="2">
    <source>
        <dbReference type="EMBL" id="ALG08832.1"/>
    </source>
</evidence>
<feature type="chain" id="PRO_5006035792" description="DUF4360 domain-containing protein" evidence="1">
    <location>
        <begin position="22"/>
        <end position="209"/>
    </location>
</feature>
<dbReference type="Proteomes" id="UP000063699">
    <property type="component" value="Chromosome"/>
</dbReference>
<dbReference type="OrthoDB" id="3673193at2"/>
<protein>
    <recommendedName>
        <fullName evidence="4">DUF4360 domain-containing protein</fullName>
    </recommendedName>
</protein>
<keyword evidence="1" id="KW-0732">Signal</keyword>
<name>A0A0N9I2X1_9PSEU</name>
<dbReference type="InterPro" id="IPR025649">
    <property type="entry name" value="DUF4360"/>
</dbReference>
<keyword evidence="3" id="KW-1185">Reference proteome</keyword>
<dbReference type="KEGG" id="kphy:AOZ06_19660"/>
<proteinExistence type="predicted"/>
<dbReference type="PANTHER" id="PTHR38847:SF1">
    <property type="entry name" value="PSEUDOURIDINE SYNTHASE RSUA_RLUA-LIKE DOMAIN-CONTAINING PROTEIN"/>
    <property type="match status" value="1"/>
</dbReference>
<feature type="signal peptide" evidence="1">
    <location>
        <begin position="1"/>
        <end position="21"/>
    </location>
</feature>
<dbReference type="PANTHER" id="PTHR38847">
    <property type="match status" value="1"/>
</dbReference>
<dbReference type="AlphaFoldDB" id="A0A0N9I2X1"/>
<dbReference type="Pfam" id="PF14273">
    <property type="entry name" value="DUF4360"/>
    <property type="match status" value="1"/>
</dbReference>
<dbReference type="EMBL" id="CP012752">
    <property type="protein sequence ID" value="ALG08832.1"/>
    <property type="molecule type" value="Genomic_DNA"/>
</dbReference>
<gene>
    <name evidence="2" type="ORF">AOZ06_19660</name>
</gene>
<evidence type="ECO:0008006" key="4">
    <source>
        <dbReference type="Google" id="ProtNLM"/>
    </source>
</evidence>
<dbReference type="RefSeq" id="WP_054290738.1">
    <property type="nucleotide sequence ID" value="NZ_CP012752.1"/>
</dbReference>